<keyword evidence="2" id="KW-1133">Transmembrane helix</keyword>
<comment type="caution">
    <text evidence="3">The sequence shown here is derived from an EMBL/GenBank/DDBJ whole genome shotgun (WGS) entry which is preliminary data.</text>
</comment>
<feature type="region of interest" description="Disordered" evidence="1">
    <location>
        <begin position="58"/>
        <end position="78"/>
    </location>
</feature>
<dbReference type="AlphaFoldDB" id="A0A4C1T4L0"/>
<keyword evidence="2" id="KW-0812">Transmembrane</keyword>
<feature type="transmembrane region" description="Helical" evidence="2">
    <location>
        <begin position="120"/>
        <end position="142"/>
    </location>
</feature>
<reference evidence="3 4" key="1">
    <citation type="journal article" date="2019" name="Commun. Biol.">
        <title>The bagworm genome reveals a unique fibroin gene that provides high tensile strength.</title>
        <authorList>
            <person name="Kono N."/>
            <person name="Nakamura H."/>
            <person name="Ohtoshi R."/>
            <person name="Tomita M."/>
            <person name="Numata K."/>
            <person name="Arakawa K."/>
        </authorList>
    </citation>
    <scope>NUCLEOTIDE SEQUENCE [LARGE SCALE GENOMIC DNA]</scope>
</reference>
<sequence>MDKCCIVMCRRNHAQLIRCLPVRGARSPWIGRRERGTRFIRCTPIGRALRTLVRRPKGSAVAADGDPRSFDGTPDRKFRRHSARGRGGALSAIRGVDSSSIELFVIGGDRREMENIRVKYSSTPSGCIGAIIVLSGIFLLGVNRQIGLGLQGVLGD</sequence>
<gene>
    <name evidence="3" type="ORF">EVAR_77097_1</name>
</gene>
<feature type="compositionally biased region" description="Basic and acidic residues" evidence="1">
    <location>
        <begin position="65"/>
        <end position="76"/>
    </location>
</feature>
<evidence type="ECO:0000313" key="4">
    <source>
        <dbReference type="Proteomes" id="UP000299102"/>
    </source>
</evidence>
<accession>A0A4C1T4L0</accession>
<proteinExistence type="predicted"/>
<evidence type="ECO:0000313" key="3">
    <source>
        <dbReference type="EMBL" id="GBP08388.1"/>
    </source>
</evidence>
<protein>
    <submittedName>
        <fullName evidence="3">Uncharacterized protein</fullName>
    </submittedName>
</protein>
<organism evidence="3 4">
    <name type="scientific">Eumeta variegata</name>
    <name type="common">Bagworm moth</name>
    <name type="synonym">Eumeta japonica</name>
    <dbReference type="NCBI Taxonomy" id="151549"/>
    <lineage>
        <taxon>Eukaryota</taxon>
        <taxon>Metazoa</taxon>
        <taxon>Ecdysozoa</taxon>
        <taxon>Arthropoda</taxon>
        <taxon>Hexapoda</taxon>
        <taxon>Insecta</taxon>
        <taxon>Pterygota</taxon>
        <taxon>Neoptera</taxon>
        <taxon>Endopterygota</taxon>
        <taxon>Lepidoptera</taxon>
        <taxon>Glossata</taxon>
        <taxon>Ditrysia</taxon>
        <taxon>Tineoidea</taxon>
        <taxon>Psychidae</taxon>
        <taxon>Oiketicinae</taxon>
        <taxon>Eumeta</taxon>
    </lineage>
</organism>
<dbReference type="EMBL" id="BGZK01000031">
    <property type="protein sequence ID" value="GBP08388.1"/>
    <property type="molecule type" value="Genomic_DNA"/>
</dbReference>
<evidence type="ECO:0000256" key="2">
    <source>
        <dbReference type="SAM" id="Phobius"/>
    </source>
</evidence>
<name>A0A4C1T4L0_EUMVA</name>
<evidence type="ECO:0000256" key="1">
    <source>
        <dbReference type="SAM" id="MobiDB-lite"/>
    </source>
</evidence>
<dbReference type="Proteomes" id="UP000299102">
    <property type="component" value="Unassembled WGS sequence"/>
</dbReference>
<keyword evidence="4" id="KW-1185">Reference proteome</keyword>
<keyword evidence="2" id="KW-0472">Membrane</keyword>